<evidence type="ECO:0000256" key="1">
    <source>
        <dbReference type="ARBA" id="ARBA00034120"/>
    </source>
</evidence>
<evidence type="ECO:0000313" key="5">
    <source>
        <dbReference type="Proteomes" id="UP001162891"/>
    </source>
</evidence>
<evidence type="ECO:0000313" key="4">
    <source>
        <dbReference type="EMBL" id="BDG02854.1"/>
    </source>
</evidence>
<feature type="region of interest" description="Disordered" evidence="2">
    <location>
        <begin position="1211"/>
        <end position="1248"/>
    </location>
</feature>
<gene>
    <name evidence="4" type="ORF">AMOR_18500</name>
</gene>
<keyword evidence="4" id="KW-0548">Nucleotidyltransferase</keyword>
<sequence length="1248" mass="141157">MPPIRLAPRLEYLTQEYVLVQAWKKTASHIRSYNWYSDALELDRAAVDLPRFLEALTKRLSSPKSWHSDPIRVVPAPKSQQWCISPAGWGPVNDETVKLRPLAHVSLIDQVAATALMMCLADRIETRQGDPRGPVNRLHERKRVVSYGNRLFCDKRKDKLRHRWGSGKIYRGYYHDYRRFLARTDLVAERASAQGNGRVVIIHTDLQQFFDRVAPRLIERNLARVAKESDDDGFYELAGRILSWQWDNRDRNEVDRYAKNTKLDSFSVVALPQGLVAAGFFSNVALLEVDDLLQQAFSTEIRPGIHLEDACRYVDDYRLVVRAGANVSLDALERSAVEWLQELLNRCDTGLRIAKSKTKAVDVRGDERPAVQQSRKMSRIQGAVSGGFDVAGGEEILDAVQGLIRTQRRFSTEREGTPGWSLSPVADVRDATVARFAAGRFRTTYRSLRPLLTAREANAVRYENVETPADERRIAARSQAQLDDEARAFALGLIQSWVEDPANVRLLRIGLDIWPSPVALEKVLRLLRPHLKTVEHLSSAQRVAWYCLSELFRAGASETGYVEDLESLPEGVDVHEYRRLLRNEAEELECRRNVPWYVRRQLELFLAVARPDDKSVTLQDAIGVWSGRRNSTEAIATSLVIARRAFGKTNVAAEVARSTDASALLPYIAKRDPSLALEVVNARQELTKALPPHVREDLCLAARPRVRGKRTLASVVLDYGAEGPLRNELSMLLFAAGFLKALQADGSSAPVRPGDVYLPTVGEEPWNASGVEISTERTPGNPSLYDPPGWCPADEQWRFRLGYLLRFILTVERDFTRPAERQRRSKKPLGAYAVAAPSWLQRRYGWFNGQVAFGDDWLPISDWAEKMLAALLAWPGSKSSSEARYVRRGLGATLSAVEDRIGELLHKRGKSTNVLMLPLLARRPTRRDEKRPLRACVLQTVIPGADEFKPDDLSLSDPSTRRRHRNHLAAALAAVERLLELRETHRERGGRLDWLILPELAVHPNDVRTHLIPFARAHRTIILAGLAYQKLSPGQPLINSALWIIPEWTRRHGLQVRVCRQGKQHLAPDEERRNGRTQVLKGFRPCQWIVGYQWSSDRLDRPLWLTSSICYDATDLSLAADLRDVSDVFAIPAFNRDIKTFDQMSLALHYHMFQVVILANNGSYGGSNAHAPFREPYHSQVFHLHGQPQASAAFLEIDDISGYLRRKSRALSQSRDRPRARSNIAWKYPPAGVGGSEQPPRRITIRRA</sequence>
<feature type="domain" description="Reverse transcriptase" evidence="3">
    <location>
        <begin position="55"/>
        <end position="385"/>
    </location>
</feature>
<dbReference type="InterPro" id="IPR051083">
    <property type="entry name" value="GrpII_Intron_Splice-Mob/Def"/>
</dbReference>
<dbReference type="Proteomes" id="UP001162891">
    <property type="component" value="Chromosome"/>
</dbReference>
<keyword evidence="4" id="KW-0808">Transferase</keyword>
<protein>
    <submittedName>
        <fullName evidence="4">Reverse transcriptase like protein</fullName>
    </submittedName>
</protein>
<dbReference type="PROSITE" id="PS50878">
    <property type="entry name" value="RT_POL"/>
    <property type="match status" value="1"/>
</dbReference>
<dbReference type="InterPro" id="IPR036526">
    <property type="entry name" value="C-N_Hydrolase_sf"/>
</dbReference>
<dbReference type="CDD" id="cd01646">
    <property type="entry name" value="RT_Bac_retron_I"/>
    <property type="match status" value="1"/>
</dbReference>
<evidence type="ECO:0000259" key="3">
    <source>
        <dbReference type="PROSITE" id="PS50878"/>
    </source>
</evidence>
<dbReference type="GO" id="GO:0003964">
    <property type="term" value="F:RNA-directed DNA polymerase activity"/>
    <property type="evidence" value="ECO:0007669"/>
    <property type="project" value="UniProtKB-KW"/>
</dbReference>
<evidence type="ECO:0000256" key="2">
    <source>
        <dbReference type="SAM" id="MobiDB-lite"/>
    </source>
</evidence>
<dbReference type="PANTHER" id="PTHR34047:SF8">
    <property type="entry name" value="PROTEIN YKFC"/>
    <property type="match status" value="1"/>
</dbReference>
<organism evidence="4 5">
    <name type="scientific">Anaeromyxobacter oryzae</name>
    <dbReference type="NCBI Taxonomy" id="2918170"/>
    <lineage>
        <taxon>Bacteria</taxon>
        <taxon>Pseudomonadati</taxon>
        <taxon>Myxococcota</taxon>
        <taxon>Myxococcia</taxon>
        <taxon>Myxococcales</taxon>
        <taxon>Cystobacterineae</taxon>
        <taxon>Anaeromyxobacteraceae</taxon>
        <taxon>Anaeromyxobacter</taxon>
    </lineage>
</organism>
<dbReference type="PANTHER" id="PTHR34047">
    <property type="entry name" value="NUCLEAR INTRON MATURASE 1, MITOCHONDRIAL-RELATED"/>
    <property type="match status" value="1"/>
</dbReference>
<dbReference type="EMBL" id="AP025591">
    <property type="protein sequence ID" value="BDG02854.1"/>
    <property type="molecule type" value="Genomic_DNA"/>
</dbReference>
<keyword evidence="4" id="KW-0695">RNA-directed DNA polymerase</keyword>
<comment type="similarity">
    <text evidence="1">Belongs to the bacterial reverse transcriptase family.</text>
</comment>
<proteinExistence type="inferred from homology"/>
<accession>A0ABM7WTQ5</accession>
<keyword evidence="5" id="KW-1185">Reference proteome</keyword>
<dbReference type="InterPro" id="IPR000477">
    <property type="entry name" value="RT_dom"/>
</dbReference>
<reference evidence="5" key="1">
    <citation type="journal article" date="2022" name="Int. J. Syst. Evol. Microbiol.">
        <title>Anaeromyxobacter oryzae sp. nov., Anaeromyxobacter diazotrophicus sp. nov. and Anaeromyxobacter paludicola sp. nov., isolated from paddy soils.</title>
        <authorList>
            <person name="Itoh H."/>
            <person name="Xu Z."/>
            <person name="Mise K."/>
            <person name="Masuda Y."/>
            <person name="Ushijima N."/>
            <person name="Hayakawa C."/>
            <person name="Shiratori Y."/>
            <person name="Senoo K."/>
        </authorList>
    </citation>
    <scope>NUCLEOTIDE SEQUENCE [LARGE SCALE GENOMIC DNA]</scope>
    <source>
        <strain evidence="5">Red232</strain>
    </source>
</reference>
<dbReference type="SUPFAM" id="SSF56317">
    <property type="entry name" value="Carbon-nitrogen hydrolase"/>
    <property type="match status" value="1"/>
</dbReference>
<name>A0ABM7WTQ5_9BACT</name>